<dbReference type="InterPro" id="IPR029044">
    <property type="entry name" value="Nucleotide-diphossugar_trans"/>
</dbReference>
<proteinExistence type="inferred from homology"/>
<evidence type="ECO:0000256" key="2">
    <source>
        <dbReference type="ARBA" id="ARBA00008661"/>
    </source>
</evidence>
<dbReference type="InterPro" id="IPR002659">
    <property type="entry name" value="Glyco_trans_31"/>
</dbReference>
<keyword evidence="4" id="KW-0328">Glycosyltransferase</keyword>
<sequence>PSLPSFHRAFGMGVPKKYHLLLFLLRASSLVPASYACAMFLYGVDDMSAHYAEGMAVKNTWIDYLIACMWCLLAGLWSYWLADSLMRRWIFYYKVTSAIIRLISLQAINWVATSYVVSHYGPDQPVWTWVIVSCTLAIANIIQWLFLSTGHHHEPANGRSTVWKDIIKFILIPLSIVSFLTMVGLLEQEATLRFPDRFSQGGYRLSTNLTLDDFRSTSRVKVLMIVLTSWTESGFRKRQMFRESSAKLIPSHSDRISVAYRFVIGSPPTAKKRKALGERLKAEDEQYNDLVIVPADDSYEKLSHKVYEAFKWTNGFVFDYMVKTDDDMFVRMDVVAKELDELGPMRKYYWRGLGYWNIPPIQDSSNKNAAFDYKLPLFPPFTAGALYILSRDLISLIVTDTPRVFTKNEDQNLGIWLFPYNIRPIHDKRIQQADVCEDDMIAKHFSDSYDIKRSMKDMYENVINRRRLCEGFTQTFCALCYSCGGRVNHWREWGFECDDAKGITMLNHPNLVLPDSAYAIQLFDKENMTIGSKEDEWIINGLLSKHSSIYSNTEQWYLLHWMLWVTDQSTFLERHYKTIEMIWVHTPNAVVFVVSNTLPSDFFSHYQKQGYQIHVIKISKDLLIKHQWYLGWNSLDWLRHWDRWQNSQFFIYHMADYVRYVLLYKYGGMYMDMDALWIRAPPDNQMEFIGSDHSSVDADREWTLDEKNTYLANGVMRLRKGRTMIREITEKALDPSIYSLNCFNCVGPRALTMHVRDNRKLLEQSGIVILPNYILYPRDYIEIPALLKRDNNAAAELGSIGKRSWSIHLFGKMTNHIDIESGSVVGLTIKKFSLDIPHPPAPATSTSKPDTKNTRKSYPFALSGPKTYKYILQRDNNKFAGSRNGQFNGFDAIFLRGGTGKSKKATISINASVGRMTFGHLGGMWSNTTITIDGATKKDVNAMLNGLTYHQNELLKNGKDKVKIVIEFDGHLASLETDVLVPHIDAHERRI</sequence>
<dbReference type="Pfam" id="PF01762">
    <property type="entry name" value="Galactosyl_T"/>
    <property type="match status" value="1"/>
</dbReference>
<protein>
    <submittedName>
        <fullName evidence="13">7116_t:CDS:1</fullName>
    </submittedName>
</protein>
<dbReference type="PANTHER" id="PTHR11214">
    <property type="entry name" value="BETA-1,3-N-ACETYLGLUCOSAMINYLTRANSFERASE"/>
    <property type="match status" value="1"/>
</dbReference>
<evidence type="ECO:0000256" key="10">
    <source>
        <dbReference type="ARBA" id="ARBA00023136"/>
    </source>
</evidence>
<name>A0A9N9GXK3_9GLOM</name>
<keyword evidence="7" id="KW-0735">Signal-anchor</keyword>
<comment type="similarity">
    <text evidence="2">Belongs to the glycosyltransferase 31 family.</text>
</comment>
<reference evidence="13" key="1">
    <citation type="submission" date="2021-06" db="EMBL/GenBank/DDBJ databases">
        <authorList>
            <person name="Kallberg Y."/>
            <person name="Tangrot J."/>
            <person name="Rosling A."/>
        </authorList>
    </citation>
    <scope>NUCLEOTIDE SEQUENCE</scope>
    <source>
        <strain evidence="13">BR232B</strain>
    </source>
</reference>
<dbReference type="PRINTS" id="PR02070">
    <property type="entry name" value="NGLYCOSEOS1"/>
</dbReference>
<dbReference type="InterPro" id="IPR007577">
    <property type="entry name" value="GlycoTrfase_DXD_sugar-bd_CS"/>
</dbReference>
<dbReference type="Pfam" id="PF04488">
    <property type="entry name" value="Gly_transf_sug"/>
    <property type="match status" value="1"/>
</dbReference>
<dbReference type="GO" id="GO:0034599">
    <property type="term" value="P:cellular response to oxidative stress"/>
    <property type="evidence" value="ECO:0007669"/>
    <property type="project" value="InterPro"/>
</dbReference>
<evidence type="ECO:0000256" key="11">
    <source>
        <dbReference type="SAM" id="MobiDB-lite"/>
    </source>
</evidence>
<evidence type="ECO:0000256" key="1">
    <source>
        <dbReference type="ARBA" id="ARBA00004323"/>
    </source>
</evidence>
<feature type="transmembrane region" description="Helical" evidence="12">
    <location>
        <begin position="64"/>
        <end position="82"/>
    </location>
</feature>
<keyword evidence="14" id="KW-1185">Reference proteome</keyword>
<evidence type="ECO:0000313" key="14">
    <source>
        <dbReference type="Proteomes" id="UP000789739"/>
    </source>
</evidence>
<feature type="transmembrane region" description="Helical" evidence="12">
    <location>
        <begin position="166"/>
        <end position="186"/>
    </location>
</feature>
<dbReference type="PANTHER" id="PTHR11214:SF3">
    <property type="entry name" value="BETA-1,3-GALACTOSYLTRANSFERASE 6"/>
    <property type="match status" value="1"/>
</dbReference>
<evidence type="ECO:0000256" key="12">
    <source>
        <dbReference type="SAM" id="Phobius"/>
    </source>
</evidence>
<dbReference type="GO" id="GO:0005789">
    <property type="term" value="C:endoplasmic reticulum membrane"/>
    <property type="evidence" value="ECO:0007669"/>
    <property type="project" value="InterPro"/>
</dbReference>
<keyword evidence="10 12" id="KW-0472">Membrane</keyword>
<keyword evidence="6 12" id="KW-0812">Transmembrane</keyword>
<dbReference type="AlphaFoldDB" id="A0A9N9GXK3"/>
<evidence type="ECO:0000256" key="9">
    <source>
        <dbReference type="ARBA" id="ARBA00023034"/>
    </source>
</evidence>
<evidence type="ECO:0000256" key="6">
    <source>
        <dbReference type="ARBA" id="ARBA00022692"/>
    </source>
</evidence>
<feature type="region of interest" description="Disordered" evidence="11">
    <location>
        <begin position="838"/>
        <end position="858"/>
    </location>
</feature>
<dbReference type="EMBL" id="CAJVPI010002035">
    <property type="protein sequence ID" value="CAG8634035.1"/>
    <property type="molecule type" value="Genomic_DNA"/>
</dbReference>
<dbReference type="SUPFAM" id="SSF53448">
    <property type="entry name" value="Nucleotide-diphospho-sugar transferases"/>
    <property type="match status" value="1"/>
</dbReference>
<keyword evidence="5" id="KW-0808">Transferase</keyword>
<evidence type="ECO:0000313" key="13">
    <source>
        <dbReference type="EMBL" id="CAG8634035.1"/>
    </source>
</evidence>
<dbReference type="Gene3D" id="3.90.550.50">
    <property type="match status" value="1"/>
</dbReference>
<comment type="similarity">
    <text evidence="3">Belongs to the glycosyltransferase 32 family.</text>
</comment>
<dbReference type="GO" id="GO:0016758">
    <property type="term" value="F:hexosyltransferase activity"/>
    <property type="evidence" value="ECO:0007669"/>
    <property type="project" value="InterPro"/>
</dbReference>
<organism evidence="13 14">
    <name type="scientific">Paraglomus brasilianum</name>
    <dbReference type="NCBI Taxonomy" id="144538"/>
    <lineage>
        <taxon>Eukaryota</taxon>
        <taxon>Fungi</taxon>
        <taxon>Fungi incertae sedis</taxon>
        <taxon>Mucoromycota</taxon>
        <taxon>Glomeromycotina</taxon>
        <taxon>Glomeromycetes</taxon>
        <taxon>Paraglomerales</taxon>
        <taxon>Paraglomeraceae</taxon>
        <taxon>Paraglomus</taxon>
    </lineage>
</organism>
<evidence type="ECO:0000256" key="4">
    <source>
        <dbReference type="ARBA" id="ARBA00022676"/>
    </source>
</evidence>
<dbReference type="Gene3D" id="3.90.550.20">
    <property type="match status" value="1"/>
</dbReference>
<dbReference type="InterPro" id="IPR021100">
    <property type="entry name" value="N-glycosylation_EOS1"/>
</dbReference>
<gene>
    <name evidence="13" type="ORF">PBRASI_LOCUS9405</name>
</gene>
<dbReference type="GO" id="GO:0000139">
    <property type="term" value="C:Golgi membrane"/>
    <property type="evidence" value="ECO:0007669"/>
    <property type="project" value="UniProtKB-SubCell"/>
</dbReference>
<feature type="transmembrane region" description="Helical" evidence="12">
    <location>
        <begin position="20"/>
        <end position="44"/>
    </location>
</feature>
<accession>A0A9N9GXK3</accession>
<feature type="transmembrane region" description="Helical" evidence="12">
    <location>
        <begin position="126"/>
        <end position="146"/>
    </location>
</feature>
<comment type="caution">
    <text evidence="13">The sequence shown here is derived from an EMBL/GenBank/DDBJ whole genome shotgun (WGS) entry which is preliminary data.</text>
</comment>
<dbReference type="GO" id="GO:0006493">
    <property type="term" value="P:protein O-linked glycosylation"/>
    <property type="evidence" value="ECO:0007669"/>
    <property type="project" value="TreeGrafter"/>
</dbReference>
<evidence type="ECO:0000256" key="7">
    <source>
        <dbReference type="ARBA" id="ARBA00022968"/>
    </source>
</evidence>
<feature type="non-terminal residue" evidence="13">
    <location>
        <position position="1"/>
    </location>
</feature>
<dbReference type="OrthoDB" id="2139606at2759"/>
<evidence type="ECO:0000256" key="3">
    <source>
        <dbReference type="ARBA" id="ARBA00009003"/>
    </source>
</evidence>
<comment type="subcellular location">
    <subcellularLocation>
        <location evidence="1">Golgi apparatus membrane</location>
        <topology evidence="1">Single-pass type II membrane protein</topology>
    </subcellularLocation>
</comment>
<evidence type="ECO:0000256" key="8">
    <source>
        <dbReference type="ARBA" id="ARBA00022989"/>
    </source>
</evidence>
<dbReference type="Proteomes" id="UP000789739">
    <property type="component" value="Unassembled WGS sequence"/>
</dbReference>
<keyword evidence="8 12" id="KW-1133">Transmembrane helix</keyword>
<evidence type="ECO:0000256" key="5">
    <source>
        <dbReference type="ARBA" id="ARBA00022679"/>
    </source>
</evidence>
<dbReference type="Pfam" id="PF12326">
    <property type="entry name" value="EOS1"/>
    <property type="match status" value="1"/>
</dbReference>
<keyword evidence="9" id="KW-0333">Golgi apparatus</keyword>